<comment type="caution">
    <text evidence="1">The sequence shown here is derived from an EMBL/GenBank/DDBJ whole genome shotgun (WGS) entry which is preliminary data.</text>
</comment>
<organism evidence="1 2">
    <name type="scientific">Allacma fusca</name>
    <dbReference type="NCBI Taxonomy" id="39272"/>
    <lineage>
        <taxon>Eukaryota</taxon>
        <taxon>Metazoa</taxon>
        <taxon>Ecdysozoa</taxon>
        <taxon>Arthropoda</taxon>
        <taxon>Hexapoda</taxon>
        <taxon>Collembola</taxon>
        <taxon>Symphypleona</taxon>
        <taxon>Sminthuridae</taxon>
        <taxon>Allacma</taxon>
    </lineage>
</organism>
<keyword evidence="2" id="KW-1185">Reference proteome</keyword>
<feature type="non-terminal residue" evidence="1">
    <location>
        <position position="33"/>
    </location>
</feature>
<dbReference type="AlphaFoldDB" id="A0A8J2PFG8"/>
<reference evidence="1" key="1">
    <citation type="submission" date="2021-06" db="EMBL/GenBank/DDBJ databases">
        <authorList>
            <person name="Hodson N. C."/>
            <person name="Mongue J. A."/>
            <person name="Jaron S. K."/>
        </authorList>
    </citation>
    <scope>NUCLEOTIDE SEQUENCE</scope>
</reference>
<dbReference type="EMBL" id="CAJVCH010286073">
    <property type="protein sequence ID" value="CAG7784930.1"/>
    <property type="molecule type" value="Genomic_DNA"/>
</dbReference>
<evidence type="ECO:0000313" key="1">
    <source>
        <dbReference type="EMBL" id="CAG7784930.1"/>
    </source>
</evidence>
<dbReference type="Proteomes" id="UP000708208">
    <property type="component" value="Unassembled WGS sequence"/>
</dbReference>
<sequence>MSLDRDTYGMILAEYAQKQNRGTLQAAMAKAGL</sequence>
<gene>
    <name evidence="1" type="ORF">AFUS01_LOCUS23588</name>
</gene>
<accession>A0A8J2PFG8</accession>
<protein>
    <submittedName>
        <fullName evidence="1">Uncharacterized protein</fullName>
    </submittedName>
</protein>
<proteinExistence type="predicted"/>
<name>A0A8J2PFG8_9HEXA</name>
<evidence type="ECO:0000313" key="2">
    <source>
        <dbReference type="Proteomes" id="UP000708208"/>
    </source>
</evidence>